<gene>
    <name evidence="2" type="ORF">SASPL_156493</name>
</gene>
<reference evidence="2" key="2">
    <citation type="submission" date="2020-08" db="EMBL/GenBank/DDBJ databases">
        <title>Plant Genome Project.</title>
        <authorList>
            <person name="Zhang R.-G."/>
        </authorList>
    </citation>
    <scope>NUCLEOTIDE SEQUENCE</scope>
    <source>
        <strain evidence="2">Huo1</strain>
        <tissue evidence="2">Leaf</tissue>
    </source>
</reference>
<evidence type="ECO:0000256" key="1">
    <source>
        <dbReference type="SAM" id="MobiDB-lite"/>
    </source>
</evidence>
<evidence type="ECO:0000313" key="2">
    <source>
        <dbReference type="EMBL" id="KAG6383743.1"/>
    </source>
</evidence>
<name>A0A8X8YX29_SALSN</name>
<keyword evidence="3" id="KW-1185">Reference proteome</keyword>
<comment type="caution">
    <text evidence="2">The sequence shown here is derived from an EMBL/GenBank/DDBJ whole genome shotgun (WGS) entry which is preliminary data.</text>
</comment>
<dbReference type="InterPro" id="IPR038944">
    <property type="entry name" value="OEP7-like"/>
</dbReference>
<dbReference type="Proteomes" id="UP000298416">
    <property type="component" value="Unassembled WGS sequence"/>
</dbReference>
<accession>A0A8X8YX29</accession>
<protein>
    <submittedName>
        <fullName evidence="2">Uncharacterized protein</fullName>
    </submittedName>
</protein>
<dbReference type="EMBL" id="PNBA02000414">
    <property type="protein sequence ID" value="KAG6383743.1"/>
    <property type="molecule type" value="Genomic_DNA"/>
</dbReference>
<sequence>MKLENPSNSPSQTLTSSDRRLLVRLRPHPPLWRLTTARCSRIPASVDVTTALIAIAAVALGWCTIEIECKPCLEKGREAIDRNLNPDYDPADDIDIAATVRANLNPDYSEAAAAPSTVVKAVGFCQKSRYLVLEEYYLMLIGCNRLAEKVKFDDPLEAAQLHGVRNVGVIFRRYQRGGNPLLLTEELTENMEEEEEDGELEFVFEYVMMKKKERTTLADLFVADCDDEDER</sequence>
<organism evidence="2">
    <name type="scientific">Salvia splendens</name>
    <name type="common">Scarlet sage</name>
    <dbReference type="NCBI Taxonomy" id="180675"/>
    <lineage>
        <taxon>Eukaryota</taxon>
        <taxon>Viridiplantae</taxon>
        <taxon>Streptophyta</taxon>
        <taxon>Embryophyta</taxon>
        <taxon>Tracheophyta</taxon>
        <taxon>Spermatophyta</taxon>
        <taxon>Magnoliopsida</taxon>
        <taxon>eudicotyledons</taxon>
        <taxon>Gunneridae</taxon>
        <taxon>Pentapetalae</taxon>
        <taxon>asterids</taxon>
        <taxon>lamiids</taxon>
        <taxon>Lamiales</taxon>
        <taxon>Lamiaceae</taxon>
        <taxon>Nepetoideae</taxon>
        <taxon>Mentheae</taxon>
        <taxon>Salviinae</taxon>
        <taxon>Salvia</taxon>
        <taxon>Salvia subgen. Calosphace</taxon>
        <taxon>core Calosphace</taxon>
    </lineage>
</organism>
<proteinExistence type="predicted"/>
<evidence type="ECO:0000313" key="3">
    <source>
        <dbReference type="Proteomes" id="UP000298416"/>
    </source>
</evidence>
<reference evidence="2" key="1">
    <citation type="submission" date="2018-01" db="EMBL/GenBank/DDBJ databases">
        <authorList>
            <person name="Mao J.F."/>
        </authorList>
    </citation>
    <scope>NUCLEOTIDE SEQUENCE</scope>
    <source>
        <strain evidence="2">Huo1</strain>
        <tissue evidence="2">Leaf</tissue>
    </source>
</reference>
<dbReference type="PANTHER" id="PTHR33982:SF1">
    <property type="entry name" value="OUTER ENVELOPE MEMBRANE PROTEIN 7"/>
    <property type="match status" value="1"/>
</dbReference>
<dbReference type="PANTHER" id="PTHR33982">
    <property type="entry name" value="OUTER ENVELOPE MEMBRANE PROTEIN 7-RELATED"/>
    <property type="match status" value="1"/>
</dbReference>
<feature type="compositionally biased region" description="Polar residues" evidence="1">
    <location>
        <begin position="1"/>
        <end position="16"/>
    </location>
</feature>
<dbReference type="AlphaFoldDB" id="A0A8X8YX29"/>
<feature type="region of interest" description="Disordered" evidence="1">
    <location>
        <begin position="1"/>
        <end position="20"/>
    </location>
</feature>